<keyword evidence="3" id="KW-1185">Reference proteome</keyword>
<dbReference type="CDD" id="cd02440">
    <property type="entry name" value="AdoMet_MTases"/>
    <property type="match status" value="1"/>
</dbReference>
<dbReference type="GO" id="GO:0008168">
    <property type="term" value="F:methyltransferase activity"/>
    <property type="evidence" value="ECO:0007669"/>
    <property type="project" value="UniProtKB-KW"/>
</dbReference>
<feature type="domain" description="Methyltransferase" evidence="1">
    <location>
        <begin position="59"/>
        <end position="148"/>
    </location>
</feature>
<organism evidence="2 3">
    <name type="scientific">Nesterenkonia halobia</name>
    <dbReference type="NCBI Taxonomy" id="37922"/>
    <lineage>
        <taxon>Bacteria</taxon>
        <taxon>Bacillati</taxon>
        <taxon>Actinomycetota</taxon>
        <taxon>Actinomycetes</taxon>
        <taxon>Micrococcales</taxon>
        <taxon>Micrococcaceae</taxon>
        <taxon>Nesterenkonia</taxon>
    </lineage>
</organism>
<evidence type="ECO:0000313" key="3">
    <source>
        <dbReference type="Proteomes" id="UP001501736"/>
    </source>
</evidence>
<dbReference type="InterPro" id="IPR029063">
    <property type="entry name" value="SAM-dependent_MTases_sf"/>
</dbReference>
<comment type="caution">
    <text evidence="2">The sequence shown here is derived from an EMBL/GenBank/DDBJ whole genome shotgun (WGS) entry which is preliminary data.</text>
</comment>
<dbReference type="PANTHER" id="PTHR42912:SF80">
    <property type="entry name" value="METHYLTRANSFERASE DOMAIN-CONTAINING PROTEIN"/>
    <property type="match status" value="1"/>
</dbReference>
<dbReference type="RefSeq" id="WP_344718856.1">
    <property type="nucleotide sequence ID" value="NZ_BAAAYG010000003.1"/>
</dbReference>
<dbReference type="SUPFAM" id="SSF53335">
    <property type="entry name" value="S-adenosyl-L-methionine-dependent methyltransferases"/>
    <property type="match status" value="1"/>
</dbReference>
<reference evidence="3" key="1">
    <citation type="journal article" date="2019" name="Int. J. Syst. Evol. Microbiol.">
        <title>The Global Catalogue of Microorganisms (GCM) 10K type strain sequencing project: providing services to taxonomists for standard genome sequencing and annotation.</title>
        <authorList>
            <consortium name="The Broad Institute Genomics Platform"/>
            <consortium name="The Broad Institute Genome Sequencing Center for Infectious Disease"/>
            <person name="Wu L."/>
            <person name="Ma J."/>
        </authorList>
    </citation>
    <scope>NUCLEOTIDE SEQUENCE [LARGE SCALE GENOMIC DNA]</scope>
    <source>
        <strain evidence="3">JCM 11483</strain>
    </source>
</reference>
<dbReference type="Pfam" id="PF13649">
    <property type="entry name" value="Methyltransf_25"/>
    <property type="match status" value="1"/>
</dbReference>
<protein>
    <submittedName>
        <fullName evidence="2">Class I SAM-dependent methyltransferase</fullName>
    </submittedName>
</protein>
<keyword evidence="2" id="KW-0808">Transferase</keyword>
<name>A0ABP6RCZ7_9MICC</name>
<keyword evidence="2" id="KW-0489">Methyltransferase</keyword>
<evidence type="ECO:0000313" key="2">
    <source>
        <dbReference type="EMBL" id="GAA3282728.1"/>
    </source>
</evidence>
<dbReference type="Gene3D" id="3.40.50.150">
    <property type="entry name" value="Vaccinia Virus protein VP39"/>
    <property type="match status" value="1"/>
</dbReference>
<dbReference type="InterPro" id="IPR050508">
    <property type="entry name" value="Methyltransf_Superfamily"/>
</dbReference>
<dbReference type="GO" id="GO:0032259">
    <property type="term" value="P:methylation"/>
    <property type="evidence" value="ECO:0007669"/>
    <property type="project" value="UniProtKB-KW"/>
</dbReference>
<gene>
    <name evidence="2" type="ORF">GCM10020260_10270</name>
</gene>
<proteinExistence type="predicted"/>
<dbReference type="EMBL" id="BAAAYG010000003">
    <property type="protein sequence ID" value="GAA3282728.1"/>
    <property type="molecule type" value="Genomic_DNA"/>
</dbReference>
<accession>A0ABP6RCZ7</accession>
<evidence type="ECO:0000259" key="1">
    <source>
        <dbReference type="Pfam" id="PF13649"/>
    </source>
</evidence>
<dbReference type="Proteomes" id="UP001501736">
    <property type="component" value="Unassembled WGS sequence"/>
</dbReference>
<dbReference type="InterPro" id="IPR041698">
    <property type="entry name" value="Methyltransf_25"/>
</dbReference>
<sequence length="211" mass="22400">MSGDGGAVGSAAGPVTATAAAYDARAAEYVAHLGALEQMAGEDRTLITRWRDAIRGPMLDVGCGPGHWTALLAAGGREVLGVDVSAEMISSARVRWETPKFRRADAEGLPVPTASRGGVLAWYSLIHLPPERLPTGLAEISRVLAPGGSLLLGFFRGEAGERFEHAVTPAWYWSPEMLEELLAEAGFAVEEGHARHDPGSRPHGAMVARRR</sequence>
<dbReference type="PANTHER" id="PTHR42912">
    <property type="entry name" value="METHYLTRANSFERASE"/>
    <property type="match status" value="1"/>
</dbReference>